<dbReference type="AlphaFoldDB" id="A0A0R3L0G5"/>
<evidence type="ECO:0000313" key="3">
    <source>
        <dbReference type="Proteomes" id="UP000051913"/>
    </source>
</evidence>
<accession>A0A0R3L0G5</accession>
<reference evidence="2 3" key="1">
    <citation type="submission" date="2014-03" db="EMBL/GenBank/DDBJ databases">
        <title>Bradyrhizobium valentinum sp. nov., isolated from effective nodules of Lupinus mariae-josephae, a lupine endemic of basic-lime soils in Eastern Spain.</title>
        <authorList>
            <person name="Duran D."/>
            <person name="Rey L."/>
            <person name="Navarro A."/>
            <person name="Busquets A."/>
            <person name="Imperial J."/>
            <person name="Ruiz-Argueso T."/>
        </authorList>
    </citation>
    <scope>NUCLEOTIDE SEQUENCE [LARGE SCALE GENOMIC DNA]</scope>
    <source>
        <strain evidence="2 3">LmjM3</strain>
    </source>
</reference>
<evidence type="ECO:0000313" key="2">
    <source>
        <dbReference type="EMBL" id="KRQ99294.1"/>
    </source>
</evidence>
<comment type="caution">
    <text evidence="2">The sequence shown here is derived from an EMBL/GenBank/DDBJ whole genome shotgun (WGS) entry which is preliminary data.</text>
</comment>
<dbReference type="EMBL" id="LLXX01000173">
    <property type="protein sequence ID" value="KRQ99294.1"/>
    <property type="molecule type" value="Genomic_DNA"/>
</dbReference>
<feature type="transmembrane region" description="Helical" evidence="1">
    <location>
        <begin position="15"/>
        <end position="34"/>
    </location>
</feature>
<keyword evidence="1" id="KW-1133">Transmembrane helix</keyword>
<name>A0A0R3L0G5_9BRAD</name>
<sequence>MTKTSVWNWFVNSGTIVWARVQIIVGIIWSVLVVTDLSPLLAPKWLTLWLIFSGIVTEAVRRSGTVTVEQVKPDGEVAKVLAPAPPEPPLAG</sequence>
<gene>
    <name evidence="2" type="ORF">CP49_11910</name>
</gene>
<keyword evidence="1" id="KW-0472">Membrane</keyword>
<keyword evidence="1" id="KW-0812">Transmembrane</keyword>
<dbReference type="Proteomes" id="UP000051913">
    <property type="component" value="Unassembled WGS sequence"/>
</dbReference>
<protein>
    <submittedName>
        <fullName evidence="2">Uncharacterized protein</fullName>
    </submittedName>
</protein>
<dbReference type="RefSeq" id="WP_057853946.1">
    <property type="nucleotide sequence ID" value="NZ_LLXX01000173.1"/>
</dbReference>
<evidence type="ECO:0000256" key="1">
    <source>
        <dbReference type="SAM" id="Phobius"/>
    </source>
</evidence>
<organism evidence="2 3">
    <name type="scientific">Bradyrhizobium valentinum</name>
    <dbReference type="NCBI Taxonomy" id="1518501"/>
    <lineage>
        <taxon>Bacteria</taxon>
        <taxon>Pseudomonadati</taxon>
        <taxon>Pseudomonadota</taxon>
        <taxon>Alphaproteobacteria</taxon>
        <taxon>Hyphomicrobiales</taxon>
        <taxon>Nitrobacteraceae</taxon>
        <taxon>Bradyrhizobium</taxon>
    </lineage>
</organism>
<proteinExistence type="predicted"/>
<keyword evidence="3" id="KW-1185">Reference proteome</keyword>